<dbReference type="InterPro" id="IPR011990">
    <property type="entry name" value="TPR-like_helical_dom_sf"/>
</dbReference>
<proteinExistence type="predicted"/>
<feature type="domain" description="CHAT" evidence="5">
    <location>
        <begin position="1090"/>
        <end position="1405"/>
    </location>
</feature>
<dbReference type="Proteomes" id="UP001302349">
    <property type="component" value="Chromosome"/>
</dbReference>
<feature type="repeat" description="TPR" evidence="3">
    <location>
        <begin position="670"/>
        <end position="703"/>
    </location>
</feature>
<sequence>MKNSFKHLLSLIVFLILAGPNGDVFAQNWPKLFKKANDSYAVGDYPKAKKSAGKIVKKTTKKLGAENKYLASALVLEAQIDWAAGLHKDMADKISRGVAMSAKVNGETSVDHGLLLYEAAHVWADYGHFVNAQDLLTKARAVLEASGASNDEMKIKLALLQTRILKGKGFYADVVKYINGNLASTQTAYQSAAGKELIASLKGAYGELLMHKADAFRLMGDYIRSDSAFIFTQQWIGKELGKNPLIYSQTLYLNAKLLEENGIDPSALPALYEDALKNTMRIHSASHIARLDMMESLIRSYWRIDNYSKTSNNTNQFRAILNKSFDKESLNRARLETLPMDINAPSTKVFGQEKDAASKAYGNLYPEIHPERRRILEFAYRAAQLNNNAENAEKYLLDILKIEKDMLGADAPEYHLSRVMQANYLVEYSDKFAEAKKIYDESFHGVIEKEFSQGHVEYVNILNHLAQFYEENDDFSNASKTLDKALNVSRVKYDNKDVNYGVELDKIASLQMNIGEYEKAEKNIQEATNILAKPSSLEETLHYTNLLTTKARLMVIQGLYDEAEGLLFESERIKIKSGLNRLGSAGQNTEDLAELYYHLGRYSDATDLVDKYLKNTEKQFGATSRHLLRPLVLKAQLKLAAGEYTDAESFARRSLNIATAVFPASSSKLASSLITLSRLYTTIGDYEKAEQFISQAIANQEKQFGRGHVDVGRSLAQLGMIKFYDGASFKQQQDLLVEAEKIVGTKLGSKNPLYAEVLKDLATVSIYAGEYDISLQYLEEAWTIWKDRIGKRNNVNAAVVNTLKGDIQYQKRQYDRADNFYQDALKTYAKFFSTSHPEYVKVLSKLAKTYYMNGDIRKAQNTIEETLGNYQEFIKTYFPALSEREKAKFWNTIKSDYEFYNTLALTRIDKKEDLIGDIYNNALLTKALLLNTSIKIRTRILSSGDSTLINMYSSWIAKKAQLTNALSMSNDQLLENNVNPAQLVQEMEALEKQLSLKSEVFDEGVDNKVITWQDVKAVLGENEKGVEIVRFRYFDHDFTDSVMYAVIYVDNEKRSKPKLVLLRNGAALEGRYMKLYRNSIKFKIEDEYSYDQFWKPIVEAVGQTSTIYLSADGVYNQINLEAIPTGDGKYVLDNSNIILVSNTRDLVNRSKKKKAQAPAENLALMFGDPIYYVKSEGATAGNENLAKSIGMSEVQRLPGTHEEVVELKKLLNDNGWKTQDYLELKAGEDQVKSMKSPKVFHIATHGFFQPAIEENNIFAGLNESKAYDNPLLRSGLLMAGAGDILNESAYNYNSQSGILTAYEAMNLNLDQTDLVVLSACETGLGEMEAGEGVYGLQRAFLVAGAKTIIMSLFKVSDEATQQLMVKFYQKWITTGDKRRAFIDAKKEIRNEYRDPIYWGPFVMIGLD</sequence>
<accession>A0ABZ0ISR1</accession>
<evidence type="ECO:0000256" key="4">
    <source>
        <dbReference type="SAM" id="SignalP"/>
    </source>
</evidence>
<dbReference type="SMART" id="SM00028">
    <property type="entry name" value="TPR"/>
    <property type="match status" value="7"/>
</dbReference>
<dbReference type="Pfam" id="PF13181">
    <property type="entry name" value="TPR_8"/>
    <property type="match status" value="1"/>
</dbReference>
<reference evidence="6 7" key="1">
    <citation type="journal article" date="2023" name="Microbiol. Resour. Announc.">
        <title>Complete Genome Sequence of Imperialibacter roseus strain P4T.</title>
        <authorList>
            <person name="Tizabi D.R."/>
            <person name="Bachvaroff T."/>
            <person name="Hill R.T."/>
        </authorList>
    </citation>
    <scope>NUCLEOTIDE SEQUENCE [LARGE SCALE GENOMIC DNA]</scope>
    <source>
        <strain evidence="6 7">P4T</strain>
    </source>
</reference>
<dbReference type="InterPro" id="IPR019734">
    <property type="entry name" value="TPR_rpt"/>
</dbReference>
<organism evidence="6 7">
    <name type="scientific">Imperialibacter roseus</name>
    <dbReference type="NCBI Taxonomy" id="1324217"/>
    <lineage>
        <taxon>Bacteria</taxon>
        <taxon>Pseudomonadati</taxon>
        <taxon>Bacteroidota</taxon>
        <taxon>Cytophagia</taxon>
        <taxon>Cytophagales</taxon>
        <taxon>Flammeovirgaceae</taxon>
        <taxon>Imperialibacter</taxon>
    </lineage>
</organism>
<evidence type="ECO:0000313" key="7">
    <source>
        <dbReference type="Proteomes" id="UP001302349"/>
    </source>
</evidence>
<dbReference type="PANTHER" id="PTHR45641:SF19">
    <property type="entry name" value="NEPHROCYSTIN-3"/>
    <property type="match status" value="1"/>
</dbReference>
<dbReference type="Pfam" id="PF12770">
    <property type="entry name" value="CHAT"/>
    <property type="match status" value="1"/>
</dbReference>
<protein>
    <submittedName>
        <fullName evidence="6">CHAT domain-containing tetratricopeptide repeat protein</fullName>
    </submittedName>
</protein>
<gene>
    <name evidence="6" type="ORF">RT717_28450</name>
</gene>
<dbReference type="PROSITE" id="PS50005">
    <property type="entry name" value="TPR"/>
    <property type="match status" value="1"/>
</dbReference>
<keyword evidence="1" id="KW-0677">Repeat</keyword>
<evidence type="ECO:0000259" key="5">
    <source>
        <dbReference type="Pfam" id="PF12770"/>
    </source>
</evidence>
<keyword evidence="2 3" id="KW-0802">TPR repeat</keyword>
<evidence type="ECO:0000256" key="3">
    <source>
        <dbReference type="PROSITE-ProRule" id="PRU00339"/>
    </source>
</evidence>
<evidence type="ECO:0000256" key="1">
    <source>
        <dbReference type="ARBA" id="ARBA00022737"/>
    </source>
</evidence>
<evidence type="ECO:0000313" key="6">
    <source>
        <dbReference type="EMBL" id="WOK07000.1"/>
    </source>
</evidence>
<dbReference type="Gene3D" id="1.25.40.10">
    <property type="entry name" value="Tetratricopeptide repeat domain"/>
    <property type="match status" value="4"/>
</dbReference>
<dbReference type="InterPro" id="IPR024983">
    <property type="entry name" value="CHAT_dom"/>
</dbReference>
<keyword evidence="7" id="KW-1185">Reference proteome</keyword>
<dbReference type="Pfam" id="PF13424">
    <property type="entry name" value="TPR_12"/>
    <property type="match status" value="1"/>
</dbReference>
<feature type="chain" id="PRO_5045466866" evidence="4">
    <location>
        <begin position="27"/>
        <end position="1407"/>
    </location>
</feature>
<name>A0ABZ0ISR1_9BACT</name>
<evidence type="ECO:0000256" key="2">
    <source>
        <dbReference type="ARBA" id="ARBA00022803"/>
    </source>
</evidence>
<dbReference type="EMBL" id="CP136051">
    <property type="protein sequence ID" value="WOK07000.1"/>
    <property type="molecule type" value="Genomic_DNA"/>
</dbReference>
<keyword evidence="4" id="KW-0732">Signal</keyword>
<feature type="signal peptide" evidence="4">
    <location>
        <begin position="1"/>
        <end position="26"/>
    </location>
</feature>
<dbReference type="RefSeq" id="WP_317489689.1">
    <property type="nucleotide sequence ID" value="NZ_CP136051.1"/>
</dbReference>
<dbReference type="PANTHER" id="PTHR45641">
    <property type="entry name" value="TETRATRICOPEPTIDE REPEAT PROTEIN (AFU_ORTHOLOGUE AFUA_6G03870)"/>
    <property type="match status" value="1"/>
</dbReference>
<dbReference type="SUPFAM" id="SSF48452">
    <property type="entry name" value="TPR-like"/>
    <property type="match status" value="2"/>
</dbReference>